<comment type="caution">
    <text evidence="1">The sequence shown here is derived from an EMBL/GenBank/DDBJ whole genome shotgun (WGS) entry which is preliminary data.</text>
</comment>
<dbReference type="Proteomes" id="UP000076715">
    <property type="component" value="Unassembled WGS sequence"/>
</dbReference>
<accession>A0A163CU60</accession>
<protein>
    <submittedName>
        <fullName evidence="1">Uncharacterized protein</fullName>
    </submittedName>
</protein>
<keyword evidence="2" id="KW-1185">Reference proteome</keyword>
<dbReference type="OrthoDB" id="280897at2"/>
<proteinExistence type="predicted"/>
<dbReference type="STRING" id="1642818.AWE51_15425"/>
<dbReference type="RefSeq" id="WP_066307782.1">
    <property type="nucleotide sequence ID" value="NZ_LQRT01000001.1"/>
</dbReference>
<gene>
    <name evidence="1" type="ORF">AWE51_15425</name>
</gene>
<dbReference type="AlphaFoldDB" id="A0A163CU60"/>
<reference evidence="1 2" key="1">
    <citation type="submission" date="2016-01" db="EMBL/GenBank/DDBJ databases">
        <title>The draft genome sequence of Aquimarina sp. RZW4-3-2.</title>
        <authorList>
            <person name="Wang Y."/>
        </authorList>
    </citation>
    <scope>NUCLEOTIDE SEQUENCE [LARGE SCALE GENOMIC DNA]</scope>
    <source>
        <strain evidence="1 2">RZW4-3-2</strain>
    </source>
</reference>
<evidence type="ECO:0000313" key="1">
    <source>
        <dbReference type="EMBL" id="KZS42762.1"/>
    </source>
</evidence>
<dbReference type="EMBL" id="LQRT01000001">
    <property type="protein sequence ID" value="KZS42762.1"/>
    <property type="molecule type" value="Genomic_DNA"/>
</dbReference>
<name>A0A163CU60_9FLAO</name>
<evidence type="ECO:0000313" key="2">
    <source>
        <dbReference type="Proteomes" id="UP000076715"/>
    </source>
</evidence>
<sequence>MKTKLTTLGLALLILTIKACSPEKKKPIAIQDPFIYDKITPVNFPKVNVPNFKFPEDSTTLNEWIRKNDTLKIYTHGWGIWAGLTQPTSQTAGGQNLLVFETWLTPEEMIDSILQKPNKRSNRANLKRPNQFTHFGHTVNDSIHESVSYSPSAANHAIKNKLFLASSLYEYAKQGKTEIPIFPDDAITIKPVFKILPVSKAKDQKLFAISTWPGTIDSLAAFPEKDWHSAVYIDITNHSHGDGNQLYFPNSTTPPEPTAATTYDLSDFIHYTMNKEDAHFFNQEFTENTSNPMTANPGDIVILVGMHVNSRENTRWTWQTFWWVADPDNPAAPSSQAIANQRPKALTHAASHYAMAVAYYMINPEEPNNGVNIQGNPNYAFNPYLEAGFGPDVFNKKISQITTAKKDTIPTYAGVRTNCMSCHSMATVNTDALNTSKNSSTPYIGDAYIPLNDSIFTGQLKLDFAWSIQGNIDTTGFKTLIKKYTNTLENNTIQE</sequence>
<organism evidence="1 2">
    <name type="scientific">Aquimarina aggregata</name>
    <dbReference type="NCBI Taxonomy" id="1642818"/>
    <lineage>
        <taxon>Bacteria</taxon>
        <taxon>Pseudomonadati</taxon>
        <taxon>Bacteroidota</taxon>
        <taxon>Flavobacteriia</taxon>
        <taxon>Flavobacteriales</taxon>
        <taxon>Flavobacteriaceae</taxon>
        <taxon>Aquimarina</taxon>
    </lineage>
</organism>